<protein>
    <submittedName>
        <fullName evidence="1">Uncharacterized protein</fullName>
    </submittedName>
</protein>
<accession>A0A0F6R9L1</accession>
<gene>
    <name evidence="1" type="ORF">TAANSRALLhA_1716E15.g00003</name>
</gene>
<organism evidence="1">
    <name type="scientific">Triticum aestivum</name>
    <name type="common">Wheat</name>
    <dbReference type="NCBI Taxonomy" id="4565"/>
    <lineage>
        <taxon>Eukaryota</taxon>
        <taxon>Viridiplantae</taxon>
        <taxon>Streptophyta</taxon>
        <taxon>Embryophyta</taxon>
        <taxon>Tracheophyta</taxon>
        <taxon>Spermatophyta</taxon>
        <taxon>Magnoliopsida</taxon>
        <taxon>Liliopsida</taxon>
        <taxon>Poales</taxon>
        <taxon>Poaceae</taxon>
        <taxon>BOP clade</taxon>
        <taxon>Pooideae</taxon>
        <taxon>Triticodae</taxon>
        <taxon>Triticeae</taxon>
        <taxon>Triticinae</taxon>
        <taxon>Triticum</taxon>
    </lineage>
</organism>
<dbReference type="AlphaFoldDB" id="A0A0F6R9L1"/>
<evidence type="ECO:0000313" key="1">
    <source>
        <dbReference type="EMBL" id="AKE47412.1"/>
    </source>
</evidence>
<proteinExistence type="predicted"/>
<dbReference type="EMBL" id="JF729237">
    <property type="protein sequence ID" value="AKE47412.1"/>
    <property type="molecule type" value="Genomic_DNA"/>
</dbReference>
<sequence>MTITTPSDDNNALQRSLGRKIQHTTRYTSTLLRSHLNIWAAVSTGWILHLVSCEALPFSWTLNRFLCGAYRDSIALPQVVLPSMRPEEFSVNLLRSLLVDKIGIYFGHRLYVAPLQKNCCPNFPREHTLEENVMQAVSFLVVEWTHYRVRQSTTMTLVHRLAMIARVEPNEAWREHQIGEECLIADRAEKVSSFSHTQMKLLGADIDFGS</sequence>
<name>A0A0F6R9L1_WHEAT</name>
<reference evidence="1" key="1">
    <citation type="submission" date="2011-03" db="EMBL/GenBank/DDBJ databases">
        <title>Genomic sequence of CBF genes for cold tolerance in Triticum aestivum cultivar Norstar.</title>
        <authorList>
            <person name="MacLachlan P.R."/>
            <person name="Baga M."/>
            <person name="Chibbar R.N."/>
        </authorList>
    </citation>
    <scope>NUCLEOTIDE SEQUENCE</scope>
</reference>